<dbReference type="STRING" id="284581.AMD01_01505"/>
<keyword evidence="4" id="KW-1185">Reference proteome</keyword>
<dbReference type="PANTHER" id="PTHR33164:SF67">
    <property type="entry name" value="TRANSCRIPTIONAL REGULATOR, MARR FAMILY"/>
    <property type="match status" value="1"/>
</dbReference>
<gene>
    <name evidence="3" type="ORF">AMD01_01505</name>
</gene>
<comment type="caution">
    <text evidence="3">The sequence shown here is derived from an EMBL/GenBank/DDBJ whole genome shotgun (WGS) entry which is preliminary data.</text>
</comment>
<dbReference type="EMBL" id="LILC01000002">
    <property type="protein sequence ID" value="KOO50458.1"/>
    <property type="molecule type" value="Genomic_DNA"/>
</dbReference>
<evidence type="ECO:0000313" key="3">
    <source>
        <dbReference type="EMBL" id="KOO50458.1"/>
    </source>
</evidence>
<dbReference type="OrthoDB" id="288929at2"/>
<dbReference type="PROSITE" id="PS50995">
    <property type="entry name" value="HTH_MARR_2"/>
    <property type="match status" value="1"/>
</dbReference>
<dbReference type="SMART" id="SM00347">
    <property type="entry name" value="HTH_MARR"/>
    <property type="match status" value="1"/>
</dbReference>
<dbReference type="InterPro" id="IPR036390">
    <property type="entry name" value="WH_DNA-bd_sf"/>
</dbReference>
<sequence length="146" mass="17263">MSKRHDLIVDVERLLRIVFRQLRQEVNGVLESELSVNEFMTLRMLVEGGPQKVTDVSKYLKVAPSHVTAITELMLSKGWVERQRSDTDRRIVEIVVLPEGEGVFRDFEERKRAYFFERFQDFTNEELTIILTLFRKLDRTTISQEE</sequence>
<dbReference type="PATRIC" id="fig|284581.3.peg.556"/>
<name>A0A0M0LIF3_9BACI</name>
<dbReference type="InterPro" id="IPR039422">
    <property type="entry name" value="MarR/SlyA-like"/>
</dbReference>
<reference evidence="4" key="1">
    <citation type="submission" date="2015-08" db="EMBL/GenBank/DDBJ databases">
        <title>Fjat-14210 dsm16467.</title>
        <authorList>
            <person name="Liu B."/>
            <person name="Wang J."/>
            <person name="Zhu Y."/>
            <person name="Liu G."/>
            <person name="Chen Q."/>
            <person name="Chen Z."/>
            <person name="Lan J."/>
            <person name="Che J."/>
            <person name="Ge C."/>
            <person name="Shi H."/>
            <person name="Pan Z."/>
            <person name="Liu X."/>
        </authorList>
    </citation>
    <scope>NUCLEOTIDE SEQUENCE [LARGE SCALE GENOMIC DNA]</scope>
    <source>
        <strain evidence="4">DSM 16467</strain>
    </source>
</reference>
<dbReference type="GO" id="GO:0003677">
    <property type="term" value="F:DNA binding"/>
    <property type="evidence" value="ECO:0007669"/>
    <property type="project" value="UniProtKB-KW"/>
</dbReference>
<dbReference type="InterPro" id="IPR000835">
    <property type="entry name" value="HTH_MarR-typ"/>
</dbReference>
<dbReference type="Pfam" id="PF01047">
    <property type="entry name" value="MarR"/>
    <property type="match status" value="1"/>
</dbReference>
<organism evidence="3 4">
    <name type="scientific">Priestia koreensis</name>
    <dbReference type="NCBI Taxonomy" id="284581"/>
    <lineage>
        <taxon>Bacteria</taxon>
        <taxon>Bacillati</taxon>
        <taxon>Bacillota</taxon>
        <taxon>Bacilli</taxon>
        <taxon>Bacillales</taxon>
        <taxon>Bacillaceae</taxon>
        <taxon>Priestia</taxon>
    </lineage>
</organism>
<evidence type="ECO:0000259" key="2">
    <source>
        <dbReference type="PROSITE" id="PS50995"/>
    </source>
</evidence>
<dbReference type="PRINTS" id="PR00598">
    <property type="entry name" value="HTHMARR"/>
</dbReference>
<dbReference type="Proteomes" id="UP000037558">
    <property type="component" value="Unassembled WGS sequence"/>
</dbReference>
<feature type="domain" description="HTH marR-type" evidence="2">
    <location>
        <begin position="4"/>
        <end position="139"/>
    </location>
</feature>
<keyword evidence="1" id="KW-0238">DNA-binding</keyword>
<evidence type="ECO:0000313" key="4">
    <source>
        <dbReference type="Proteomes" id="UP000037558"/>
    </source>
</evidence>
<evidence type="ECO:0000256" key="1">
    <source>
        <dbReference type="ARBA" id="ARBA00023125"/>
    </source>
</evidence>
<dbReference type="PANTHER" id="PTHR33164">
    <property type="entry name" value="TRANSCRIPTIONAL REGULATOR, MARR FAMILY"/>
    <property type="match status" value="1"/>
</dbReference>
<dbReference type="SUPFAM" id="SSF46785">
    <property type="entry name" value="Winged helix' DNA-binding domain"/>
    <property type="match status" value="1"/>
</dbReference>
<dbReference type="GO" id="GO:0003700">
    <property type="term" value="F:DNA-binding transcription factor activity"/>
    <property type="evidence" value="ECO:0007669"/>
    <property type="project" value="InterPro"/>
</dbReference>
<protein>
    <submittedName>
        <fullName evidence="3">MarR family transcriptional regulator</fullName>
    </submittedName>
</protein>
<dbReference type="AlphaFoldDB" id="A0A0M0LIF3"/>
<dbReference type="RefSeq" id="WP_053399615.1">
    <property type="nucleotide sequence ID" value="NZ_JAMAUM010000002.1"/>
</dbReference>
<dbReference type="Gene3D" id="1.10.10.10">
    <property type="entry name" value="Winged helix-like DNA-binding domain superfamily/Winged helix DNA-binding domain"/>
    <property type="match status" value="1"/>
</dbReference>
<proteinExistence type="predicted"/>
<accession>A0A0M0LIF3</accession>
<dbReference type="InterPro" id="IPR036388">
    <property type="entry name" value="WH-like_DNA-bd_sf"/>
</dbReference>
<dbReference type="GO" id="GO:0006950">
    <property type="term" value="P:response to stress"/>
    <property type="evidence" value="ECO:0007669"/>
    <property type="project" value="TreeGrafter"/>
</dbReference>